<dbReference type="RefSeq" id="WP_076423653.1">
    <property type="nucleotide sequence ID" value="NZ_FTMP01000001.1"/>
</dbReference>
<gene>
    <name evidence="2" type="ORF">SAMN05878282_101350</name>
</gene>
<feature type="signal peptide" evidence="1">
    <location>
        <begin position="1"/>
        <end position="18"/>
    </location>
</feature>
<organism evidence="2 3">
    <name type="scientific">Aquipseudomonas alcaligenes</name>
    <name type="common">Pseudomonas alcaligenes</name>
    <dbReference type="NCBI Taxonomy" id="43263"/>
    <lineage>
        <taxon>Bacteria</taxon>
        <taxon>Pseudomonadati</taxon>
        <taxon>Pseudomonadota</taxon>
        <taxon>Gammaproteobacteria</taxon>
        <taxon>Pseudomonadales</taxon>
        <taxon>Pseudomonadaceae</taxon>
        <taxon>Aquipseudomonas</taxon>
    </lineage>
</organism>
<evidence type="ECO:0000313" key="2">
    <source>
        <dbReference type="EMBL" id="SIP92274.1"/>
    </source>
</evidence>
<name>A0A1N6NJM6_AQUAC</name>
<proteinExistence type="predicted"/>
<evidence type="ECO:0000313" key="3">
    <source>
        <dbReference type="Proteomes" id="UP000185841"/>
    </source>
</evidence>
<protein>
    <recommendedName>
        <fullName evidence="4">Lipoprotein</fullName>
    </recommendedName>
</protein>
<reference evidence="2 3" key="1">
    <citation type="submission" date="2017-01" db="EMBL/GenBank/DDBJ databases">
        <authorList>
            <person name="Mah S.A."/>
            <person name="Swanson W.J."/>
            <person name="Moy G.W."/>
            <person name="Vacquier V.D."/>
        </authorList>
    </citation>
    <scope>NUCLEOTIDE SEQUENCE [LARGE SCALE GENOMIC DNA]</scope>
    <source>
        <strain evidence="2 3">RU36E</strain>
    </source>
</reference>
<dbReference type="AlphaFoldDB" id="A0A1N6NJM6"/>
<dbReference type="Proteomes" id="UP000185841">
    <property type="component" value="Unassembled WGS sequence"/>
</dbReference>
<dbReference type="EMBL" id="FTMP01000001">
    <property type="protein sequence ID" value="SIP92274.1"/>
    <property type="molecule type" value="Genomic_DNA"/>
</dbReference>
<keyword evidence="1" id="KW-0732">Signal</keyword>
<evidence type="ECO:0008006" key="4">
    <source>
        <dbReference type="Google" id="ProtNLM"/>
    </source>
</evidence>
<evidence type="ECO:0000256" key="1">
    <source>
        <dbReference type="SAM" id="SignalP"/>
    </source>
</evidence>
<feature type="chain" id="PRO_5012839665" description="Lipoprotein" evidence="1">
    <location>
        <begin position="19"/>
        <end position="59"/>
    </location>
</feature>
<accession>A0A1N6NJM6</accession>
<sequence length="59" mass="6249">MRRALAFACLLATLGGCAGHLPPQPALAVHDERIEAQVGSQFCYQLIVCPLVSAAHFGE</sequence>
<dbReference type="PROSITE" id="PS51257">
    <property type="entry name" value="PROKAR_LIPOPROTEIN"/>
    <property type="match status" value="1"/>
</dbReference>